<protein>
    <submittedName>
        <fullName evidence="4">Uncharacterized protein</fullName>
    </submittedName>
</protein>
<keyword evidence="1" id="KW-0175">Coiled coil</keyword>
<evidence type="ECO:0000256" key="2">
    <source>
        <dbReference type="SAM" id="MobiDB-lite"/>
    </source>
</evidence>
<dbReference type="Proteomes" id="UP000439903">
    <property type="component" value="Unassembled WGS sequence"/>
</dbReference>
<name>A0A8H4ALT7_GIGMA</name>
<feature type="compositionally biased region" description="Basic and acidic residues" evidence="2">
    <location>
        <begin position="820"/>
        <end position="832"/>
    </location>
</feature>
<evidence type="ECO:0000313" key="4">
    <source>
        <dbReference type="EMBL" id="KAF0511340.1"/>
    </source>
</evidence>
<feature type="region of interest" description="Disordered" evidence="2">
    <location>
        <begin position="820"/>
        <end position="874"/>
    </location>
</feature>
<accession>A0A8H4ALT7</accession>
<feature type="region of interest" description="Disordered" evidence="2">
    <location>
        <begin position="1164"/>
        <end position="1196"/>
    </location>
</feature>
<evidence type="ECO:0000313" key="5">
    <source>
        <dbReference type="Proteomes" id="UP000439903"/>
    </source>
</evidence>
<feature type="transmembrane region" description="Helical" evidence="3">
    <location>
        <begin position="6"/>
        <end position="26"/>
    </location>
</feature>
<dbReference type="EMBL" id="WTPW01000438">
    <property type="protein sequence ID" value="KAF0511340.1"/>
    <property type="molecule type" value="Genomic_DNA"/>
</dbReference>
<comment type="caution">
    <text evidence="4">The sequence shown here is derived from an EMBL/GenBank/DDBJ whole genome shotgun (WGS) entry which is preliminary data.</text>
</comment>
<feature type="region of interest" description="Disordered" evidence="2">
    <location>
        <begin position="1066"/>
        <end position="1112"/>
    </location>
</feature>
<feature type="compositionally biased region" description="Polar residues" evidence="2">
    <location>
        <begin position="1180"/>
        <end position="1195"/>
    </location>
</feature>
<keyword evidence="3" id="KW-0812">Transmembrane</keyword>
<evidence type="ECO:0000256" key="1">
    <source>
        <dbReference type="SAM" id="Coils"/>
    </source>
</evidence>
<dbReference type="OrthoDB" id="2425088at2759"/>
<proteinExistence type="predicted"/>
<feature type="compositionally biased region" description="Basic and acidic residues" evidence="2">
    <location>
        <begin position="852"/>
        <end position="867"/>
    </location>
</feature>
<reference evidence="4 5" key="1">
    <citation type="journal article" date="2019" name="Environ. Microbiol.">
        <title>At the nexus of three kingdoms: the genome of the mycorrhizal fungus Gigaspora margarita provides insights into plant, endobacterial and fungal interactions.</title>
        <authorList>
            <person name="Venice F."/>
            <person name="Ghignone S."/>
            <person name="Salvioli di Fossalunga A."/>
            <person name="Amselem J."/>
            <person name="Novero M."/>
            <person name="Xianan X."/>
            <person name="Sedzielewska Toro K."/>
            <person name="Morin E."/>
            <person name="Lipzen A."/>
            <person name="Grigoriev I.V."/>
            <person name="Henrissat B."/>
            <person name="Martin F.M."/>
            <person name="Bonfante P."/>
        </authorList>
    </citation>
    <scope>NUCLEOTIDE SEQUENCE [LARGE SCALE GENOMIC DNA]</scope>
    <source>
        <strain evidence="4 5">BEG34</strain>
    </source>
</reference>
<feature type="coiled-coil region" evidence="1">
    <location>
        <begin position="1014"/>
        <end position="1041"/>
    </location>
</feature>
<feature type="compositionally biased region" description="Basic and acidic residues" evidence="2">
    <location>
        <begin position="1074"/>
        <end position="1096"/>
    </location>
</feature>
<evidence type="ECO:0000256" key="3">
    <source>
        <dbReference type="SAM" id="Phobius"/>
    </source>
</evidence>
<sequence>MKLFNLSYNIIAQCLFLISLCVFITLTKSELTFFNYTETTLNDTNVPNQIPFVINLDSYDDGITLVHITRRDNNLNATCTNYLRMPARGLEQIFRIRVIQLNGTVIEINLDLKLDPPNYCYGKWIPVRIHALQKPFILVNYVNATNSSDPTTYEEWASVIDWNGNIKSKVRFGLSFVQFNLWDPTSDIHLNVNNKLGFLRLAFEGNTSSYSYGWQQYIVDYSGNLTMLKSATIPTNNFGISIASTGMATIDGGYAIIYANSTIETNTNNSFIIRGKVYADFISYNSVNEDRTILLYTLNENVNFTGIYCDLVAIGVGQVCTIATNFINFNNNGTANNITKQYLRINFLSSGSLLKVEEPYNLPNITVPSKGWQATSMSFGGYILHAEDAKDVTKYYVYAYDEFNIPTDLVSTLSSNQTVPINNFTTNTYGAYTIMKNNNTFLLPTLDSNIQNTSWSLHTIPLPKVLEYRDHGFGNLEIDQISPSINGSVDSSLTTINITFYDPVILSADPQPGYVTIYKTSDTINFRQKISPTSEFCQISSDGKTINIEILTSTFNEYNQSYYVRMDNNFVKSRIYQEPLNGIDDGIWNLISDNRKNLIASYNSTGYAITGLAGITNDTKSKFLSFSRSERSNYFAQLLNEIAEKIPVRRTRLSTNEKFQYINYGKSDEQIIFSIKIDLPIDLNENTADSVLSNLNSMIIRKQITNFSTGITNDLDNSYGFVILNKPELFLPSVIIWGIQVGINLIMVITTLLYLTGPYLIEKFNDFGAARQRQDKIKRMKEPIKKFFDKIFNRKPRNGNESVNETNDFSVENLITIDIPDKNDPFPNEKGDSVSNEKGGSVPNEKGGSVPNEKDSGKHSDKDKKGQVNEIEDDEIKEKAREIINDKVFNMIQETSSSIIKDIFKDGSLYSDSDKISSEVQSEINREIPSANISIKFASEPKKTRLTTKINLSNEIKSSDVKIIDVAEINFQIAIILLRKLFKILLEPFGNQLQKKISDTILDEIPAYKEMKEKENRKEKLKKFEESINYLSNKMSEIKEKMPENFKNNNTCSEIVNVTDNIKLSNGKGNADIDSNKKENAEDDSNQKKNDADESNGKGNDGDDSNEKEKAGDDYSKIVKKVEEISIAISKTINDEIFNKINDEISKNIQEKIKEIGYHKIEMDDKSVIPNEQDDDKTNELGQETSNKGQQNNPSYDKIETVMQDDDKTDKVGEKIQNYQNIITYSIDEIRNLFSKTLYLYPKTENEKNLILDKNENALEKLKEILKNEPSKDLDMEHIIFIICAILDSESLLFIDKISNDYIIKIKSHVTKSEHIFSSNHIKDHIKDYVKAFIAIKVLAEVIYKNIPLIIIMVCRLFIECM</sequence>
<gene>
    <name evidence="4" type="ORF">F8M41_018258</name>
</gene>
<keyword evidence="5" id="KW-1185">Reference proteome</keyword>
<keyword evidence="3" id="KW-1133">Transmembrane helix</keyword>
<organism evidence="4 5">
    <name type="scientific">Gigaspora margarita</name>
    <dbReference type="NCBI Taxonomy" id="4874"/>
    <lineage>
        <taxon>Eukaryota</taxon>
        <taxon>Fungi</taxon>
        <taxon>Fungi incertae sedis</taxon>
        <taxon>Mucoromycota</taxon>
        <taxon>Glomeromycotina</taxon>
        <taxon>Glomeromycetes</taxon>
        <taxon>Diversisporales</taxon>
        <taxon>Gigasporaceae</taxon>
        <taxon>Gigaspora</taxon>
    </lineage>
</organism>
<keyword evidence="3" id="KW-0472">Membrane</keyword>